<reference evidence="2 3" key="1">
    <citation type="submission" date="2018-06" db="EMBL/GenBank/DDBJ databases">
        <title>Genomic Encyclopedia of Archaeal and Bacterial Type Strains, Phase II (KMG-II): from individual species to whole genera.</title>
        <authorList>
            <person name="Goeker M."/>
        </authorList>
    </citation>
    <scope>NUCLEOTIDE SEQUENCE [LARGE SCALE GENOMIC DNA]</scope>
    <source>
        <strain evidence="2 3">DSM 21851</strain>
    </source>
</reference>
<dbReference type="Gene3D" id="3.90.550.10">
    <property type="entry name" value="Spore Coat Polysaccharide Biosynthesis Protein SpsA, Chain A"/>
    <property type="match status" value="1"/>
</dbReference>
<dbReference type="InterPro" id="IPR001173">
    <property type="entry name" value="Glyco_trans_2-like"/>
</dbReference>
<dbReference type="CDD" id="cd06433">
    <property type="entry name" value="GT_2_WfgS_like"/>
    <property type="match status" value="1"/>
</dbReference>
<comment type="caution">
    <text evidence="2">The sequence shown here is derived from an EMBL/GenBank/DDBJ whole genome shotgun (WGS) entry which is preliminary data.</text>
</comment>
<keyword evidence="3" id="KW-1185">Reference proteome</keyword>
<dbReference type="SUPFAM" id="SSF53448">
    <property type="entry name" value="Nucleotide-diphospho-sugar transferases"/>
    <property type="match status" value="1"/>
</dbReference>
<dbReference type="EMBL" id="QLMC01000008">
    <property type="protein sequence ID" value="RAJ92139.1"/>
    <property type="molecule type" value="Genomic_DNA"/>
</dbReference>
<dbReference type="OrthoDB" id="9788101at2"/>
<dbReference type="Pfam" id="PF00535">
    <property type="entry name" value="Glycos_transf_2"/>
    <property type="match status" value="1"/>
</dbReference>
<proteinExistence type="predicted"/>
<organism evidence="2 3">
    <name type="scientific">Larkinella arboricola</name>
    <dbReference type="NCBI Taxonomy" id="643671"/>
    <lineage>
        <taxon>Bacteria</taxon>
        <taxon>Pseudomonadati</taxon>
        <taxon>Bacteroidota</taxon>
        <taxon>Cytophagia</taxon>
        <taxon>Cytophagales</taxon>
        <taxon>Spirosomataceae</taxon>
        <taxon>Larkinella</taxon>
    </lineage>
</organism>
<name>A0A327WKI0_LARAB</name>
<evidence type="ECO:0000313" key="2">
    <source>
        <dbReference type="EMBL" id="RAJ92139.1"/>
    </source>
</evidence>
<dbReference type="PANTHER" id="PTHR22916:SF3">
    <property type="entry name" value="UDP-GLCNAC:BETAGAL BETA-1,3-N-ACETYLGLUCOSAMINYLTRANSFERASE-LIKE PROTEIN 1"/>
    <property type="match status" value="1"/>
</dbReference>
<dbReference type="Proteomes" id="UP000248790">
    <property type="component" value="Unassembled WGS sequence"/>
</dbReference>
<dbReference type="RefSeq" id="WP_111631120.1">
    <property type="nucleotide sequence ID" value="NZ_QLMC01000008.1"/>
</dbReference>
<dbReference type="InterPro" id="IPR029044">
    <property type="entry name" value="Nucleotide-diphossugar_trans"/>
</dbReference>
<gene>
    <name evidence="2" type="ORF">LX87_05103</name>
</gene>
<dbReference type="GO" id="GO:0016758">
    <property type="term" value="F:hexosyltransferase activity"/>
    <property type="evidence" value="ECO:0007669"/>
    <property type="project" value="UniProtKB-ARBA"/>
</dbReference>
<protein>
    <submittedName>
        <fullName evidence="2">Glycosyl transferase family 2</fullName>
    </submittedName>
</protein>
<accession>A0A327WKI0</accession>
<evidence type="ECO:0000259" key="1">
    <source>
        <dbReference type="Pfam" id="PF00535"/>
    </source>
</evidence>
<dbReference type="PANTHER" id="PTHR22916">
    <property type="entry name" value="GLYCOSYLTRANSFERASE"/>
    <property type="match status" value="1"/>
</dbReference>
<keyword evidence="2" id="KW-0808">Transferase</keyword>
<feature type="domain" description="Glycosyltransferase 2-like" evidence="1">
    <location>
        <begin position="4"/>
        <end position="151"/>
    </location>
</feature>
<dbReference type="AlphaFoldDB" id="A0A327WKI0"/>
<evidence type="ECO:0000313" key="3">
    <source>
        <dbReference type="Proteomes" id="UP000248790"/>
    </source>
</evidence>
<sequence length="250" mass="29074">MKVTIITVVFNGAATIRDTIESVLNQTYPNIEYIVIDGKSTDNTADIVRSYGSRITRFVSEPDKGLYDAMNKGLRLATGDIVGFINSDDYYKHNQVIEKSVRFFENTDCDAVYGDIIYVNPLNTEKIDRYWKVGEYKEGAFLWGWMPPHLTCFIKRSVYEKLGGYTLQLKSSSDYELLLRFIHKNKIKLRYLPEVTVAMRSGGVSNATLKHRWRANREDRQAWRINGLRPYFFTLFLKPLRKLDQLLPKF</sequence>